<protein>
    <submittedName>
        <fullName evidence="2">Dienelactone hydrolase endo-1,3,1,4-beta-D-glucanase</fullName>
    </submittedName>
</protein>
<dbReference type="SUPFAM" id="SSF53474">
    <property type="entry name" value="alpha/beta-Hydrolases"/>
    <property type="match status" value="1"/>
</dbReference>
<evidence type="ECO:0000259" key="1">
    <source>
        <dbReference type="Pfam" id="PF01738"/>
    </source>
</evidence>
<dbReference type="InterPro" id="IPR002925">
    <property type="entry name" value="Dienelactn_hydro"/>
</dbReference>
<gene>
    <name evidence="2" type="ORF">MIND_00124500</name>
</gene>
<name>A0A8H6TEL2_9AGAR</name>
<evidence type="ECO:0000313" key="2">
    <source>
        <dbReference type="EMBL" id="KAF7316065.1"/>
    </source>
</evidence>
<dbReference type="OrthoDB" id="17560at2759"/>
<reference evidence="2" key="1">
    <citation type="submission" date="2020-05" db="EMBL/GenBank/DDBJ databases">
        <title>Mycena genomes resolve the evolution of fungal bioluminescence.</title>
        <authorList>
            <person name="Tsai I.J."/>
        </authorList>
    </citation>
    <scope>NUCLEOTIDE SEQUENCE</scope>
    <source>
        <strain evidence="2">171206Taipei</strain>
    </source>
</reference>
<keyword evidence="3" id="KW-1185">Reference proteome</keyword>
<dbReference type="Gene3D" id="3.40.50.1820">
    <property type="entry name" value="alpha/beta hydrolase"/>
    <property type="match status" value="1"/>
</dbReference>
<dbReference type="EMBL" id="JACAZF010000001">
    <property type="protein sequence ID" value="KAF7316065.1"/>
    <property type="molecule type" value="Genomic_DNA"/>
</dbReference>
<comment type="caution">
    <text evidence="2">The sequence shown here is derived from an EMBL/GenBank/DDBJ whole genome shotgun (WGS) entry which is preliminary data.</text>
</comment>
<dbReference type="PANTHER" id="PTHR17630">
    <property type="entry name" value="DIENELACTONE HYDROLASE"/>
    <property type="match status" value="1"/>
</dbReference>
<dbReference type="PANTHER" id="PTHR17630:SF44">
    <property type="entry name" value="PROTEIN AIM2"/>
    <property type="match status" value="1"/>
</dbReference>
<keyword evidence="2" id="KW-0378">Hydrolase</keyword>
<dbReference type="RefSeq" id="XP_037226088.1">
    <property type="nucleotide sequence ID" value="XM_037358178.1"/>
</dbReference>
<dbReference type="AlphaFoldDB" id="A0A8H6TEL2"/>
<proteinExistence type="predicted"/>
<dbReference type="InterPro" id="IPR029058">
    <property type="entry name" value="AB_hydrolase_fold"/>
</dbReference>
<dbReference type="Proteomes" id="UP000636479">
    <property type="component" value="Unassembled WGS sequence"/>
</dbReference>
<evidence type="ECO:0000313" key="3">
    <source>
        <dbReference type="Proteomes" id="UP000636479"/>
    </source>
</evidence>
<dbReference type="Pfam" id="PF01738">
    <property type="entry name" value="DLH"/>
    <property type="match status" value="1"/>
</dbReference>
<feature type="domain" description="Dienelactone hydrolase" evidence="1">
    <location>
        <begin position="32"/>
        <end position="255"/>
    </location>
</feature>
<dbReference type="GeneID" id="59340694"/>
<accession>A0A8H6TEL2</accession>
<dbReference type="GO" id="GO:0016787">
    <property type="term" value="F:hydrolase activity"/>
    <property type="evidence" value="ECO:0007669"/>
    <property type="project" value="UniProtKB-KW"/>
</dbReference>
<sequence length="257" mass="28716">MTGSHCENCFKGVRHEGTPEGHLEQFADVECYVSVPGEEYAPNQVVLFLTDVFGSDLELQNNKLLVDDFARNGFYTVMPDMFEGDPVPADALDTVTHRLNPSFDRERWFAAHSPEKVLPIVERVVKALQARGITKIAATGYCFGARPTFDLAMRNYISASAITHPGRIAYPADLEKYASTSTAPLLINSCEVDPAFPDEACKMADEIFLRFVSGYRREWFAGCRHGFAVRGDINDAKVKEGKEGAFRACVEWFKEKL</sequence>
<organism evidence="2 3">
    <name type="scientific">Mycena indigotica</name>
    <dbReference type="NCBI Taxonomy" id="2126181"/>
    <lineage>
        <taxon>Eukaryota</taxon>
        <taxon>Fungi</taxon>
        <taxon>Dikarya</taxon>
        <taxon>Basidiomycota</taxon>
        <taxon>Agaricomycotina</taxon>
        <taxon>Agaricomycetes</taxon>
        <taxon>Agaricomycetidae</taxon>
        <taxon>Agaricales</taxon>
        <taxon>Marasmiineae</taxon>
        <taxon>Mycenaceae</taxon>
        <taxon>Mycena</taxon>
    </lineage>
</organism>